<keyword evidence="2" id="KW-1185">Reference proteome</keyword>
<name>A0A6A6VFE0_9PLEO</name>
<protein>
    <submittedName>
        <fullName evidence="1">Uncharacterized protein</fullName>
    </submittedName>
</protein>
<accession>A0A6A6VFE0</accession>
<evidence type="ECO:0000313" key="2">
    <source>
        <dbReference type="Proteomes" id="UP000799440"/>
    </source>
</evidence>
<evidence type="ECO:0000313" key="1">
    <source>
        <dbReference type="EMBL" id="KAF2747901.1"/>
    </source>
</evidence>
<reference evidence="1" key="1">
    <citation type="journal article" date="2020" name="Stud. Mycol.">
        <title>101 Dothideomycetes genomes: a test case for predicting lifestyles and emergence of pathogens.</title>
        <authorList>
            <person name="Haridas S."/>
            <person name="Albert R."/>
            <person name="Binder M."/>
            <person name="Bloem J."/>
            <person name="Labutti K."/>
            <person name="Salamov A."/>
            <person name="Andreopoulos B."/>
            <person name="Baker S."/>
            <person name="Barry K."/>
            <person name="Bills G."/>
            <person name="Bluhm B."/>
            <person name="Cannon C."/>
            <person name="Castanera R."/>
            <person name="Culley D."/>
            <person name="Daum C."/>
            <person name="Ezra D."/>
            <person name="Gonzalez J."/>
            <person name="Henrissat B."/>
            <person name="Kuo A."/>
            <person name="Liang C."/>
            <person name="Lipzen A."/>
            <person name="Lutzoni F."/>
            <person name="Magnuson J."/>
            <person name="Mondo S."/>
            <person name="Nolan M."/>
            <person name="Ohm R."/>
            <person name="Pangilinan J."/>
            <person name="Park H.-J."/>
            <person name="Ramirez L."/>
            <person name="Alfaro M."/>
            <person name="Sun H."/>
            <person name="Tritt A."/>
            <person name="Yoshinaga Y."/>
            <person name="Zwiers L.-H."/>
            <person name="Turgeon B."/>
            <person name="Goodwin S."/>
            <person name="Spatafora J."/>
            <person name="Crous P."/>
            <person name="Grigoriev I."/>
        </authorList>
    </citation>
    <scope>NUCLEOTIDE SEQUENCE</scope>
    <source>
        <strain evidence="1">CBS 119925</strain>
    </source>
</reference>
<dbReference type="AlphaFoldDB" id="A0A6A6VFE0"/>
<gene>
    <name evidence="1" type="ORF">M011DRAFT_443174</name>
</gene>
<dbReference type="OrthoDB" id="4596934at2759"/>
<dbReference type="EMBL" id="MU006571">
    <property type="protein sequence ID" value="KAF2747901.1"/>
    <property type="molecule type" value="Genomic_DNA"/>
</dbReference>
<sequence>MAHSRTCTHSFKIIKSDTTLIQWNCNQCHSGPHTFINECEHCKFKACTPCKAKLGA</sequence>
<dbReference type="Proteomes" id="UP000799440">
    <property type="component" value="Unassembled WGS sequence"/>
</dbReference>
<proteinExistence type="predicted"/>
<organism evidence="1 2">
    <name type="scientific">Sporormia fimetaria CBS 119925</name>
    <dbReference type="NCBI Taxonomy" id="1340428"/>
    <lineage>
        <taxon>Eukaryota</taxon>
        <taxon>Fungi</taxon>
        <taxon>Dikarya</taxon>
        <taxon>Ascomycota</taxon>
        <taxon>Pezizomycotina</taxon>
        <taxon>Dothideomycetes</taxon>
        <taxon>Pleosporomycetidae</taxon>
        <taxon>Pleosporales</taxon>
        <taxon>Sporormiaceae</taxon>
        <taxon>Sporormia</taxon>
    </lineage>
</organism>